<dbReference type="Pfam" id="PF00069">
    <property type="entry name" value="Pkinase"/>
    <property type="match status" value="1"/>
</dbReference>
<dbReference type="InterPro" id="IPR017441">
    <property type="entry name" value="Protein_kinase_ATP_BS"/>
</dbReference>
<keyword evidence="4 9" id="KW-0418">Kinase</keyword>
<evidence type="ECO:0000313" key="9">
    <source>
        <dbReference type="EMBL" id="ORY22214.1"/>
    </source>
</evidence>
<dbReference type="SUPFAM" id="SSF49879">
    <property type="entry name" value="SMAD/FHA domain"/>
    <property type="match status" value="1"/>
</dbReference>
<dbReference type="EMBL" id="MCOG01000251">
    <property type="protein sequence ID" value="ORY22214.1"/>
    <property type="molecule type" value="Genomic_DNA"/>
</dbReference>
<protein>
    <submittedName>
        <fullName evidence="9">Kinase-like protein</fullName>
    </submittedName>
</protein>
<comment type="caution">
    <text evidence="9">The sequence shown here is derived from an EMBL/GenBank/DDBJ whole genome shotgun (WGS) entry which is preliminary data.</text>
</comment>
<dbReference type="Proteomes" id="UP000193920">
    <property type="component" value="Unassembled WGS sequence"/>
</dbReference>
<keyword evidence="10" id="KW-1185">Reference proteome</keyword>
<evidence type="ECO:0000256" key="6">
    <source>
        <dbReference type="PROSITE-ProRule" id="PRU10141"/>
    </source>
</evidence>
<feature type="region of interest" description="Disordered" evidence="7">
    <location>
        <begin position="122"/>
        <end position="177"/>
    </location>
</feature>
<keyword evidence="2" id="KW-0808">Transferase</keyword>
<evidence type="ECO:0000259" key="8">
    <source>
        <dbReference type="PROSITE" id="PS50011"/>
    </source>
</evidence>
<dbReference type="PROSITE" id="PS00107">
    <property type="entry name" value="PROTEIN_KINASE_ATP"/>
    <property type="match status" value="1"/>
</dbReference>
<dbReference type="InterPro" id="IPR000719">
    <property type="entry name" value="Prot_kinase_dom"/>
</dbReference>
<feature type="compositionally biased region" description="Basic and acidic residues" evidence="7">
    <location>
        <begin position="140"/>
        <end position="156"/>
    </location>
</feature>
<proteinExistence type="predicted"/>
<evidence type="ECO:0000256" key="2">
    <source>
        <dbReference type="ARBA" id="ARBA00022679"/>
    </source>
</evidence>
<feature type="binding site" evidence="6">
    <location>
        <position position="379"/>
    </location>
    <ligand>
        <name>ATP</name>
        <dbReference type="ChEBI" id="CHEBI:30616"/>
    </ligand>
</feature>
<evidence type="ECO:0000256" key="1">
    <source>
        <dbReference type="ARBA" id="ARBA00022527"/>
    </source>
</evidence>
<dbReference type="GO" id="GO:0005524">
    <property type="term" value="F:ATP binding"/>
    <property type="evidence" value="ECO:0007669"/>
    <property type="project" value="UniProtKB-UniRule"/>
</dbReference>
<dbReference type="FunFam" id="3.30.200.20:FF:000315">
    <property type="entry name" value="Calcium-dependent protein kinase 3"/>
    <property type="match status" value="1"/>
</dbReference>
<dbReference type="Gene3D" id="2.60.200.20">
    <property type="match status" value="1"/>
</dbReference>
<dbReference type="InterPro" id="IPR008271">
    <property type="entry name" value="Ser/Thr_kinase_AS"/>
</dbReference>
<dbReference type="SMART" id="SM00220">
    <property type="entry name" value="S_TKc"/>
    <property type="match status" value="1"/>
</dbReference>
<dbReference type="Gene3D" id="1.10.510.10">
    <property type="entry name" value="Transferase(Phosphotransferase) domain 1"/>
    <property type="match status" value="1"/>
</dbReference>
<reference evidence="9 10" key="1">
    <citation type="submission" date="2016-08" db="EMBL/GenBank/DDBJ databases">
        <title>A Parts List for Fungal Cellulosomes Revealed by Comparative Genomics.</title>
        <authorList>
            <consortium name="DOE Joint Genome Institute"/>
            <person name="Haitjema C.H."/>
            <person name="Gilmore S.P."/>
            <person name="Henske J.K."/>
            <person name="Solomon K.V."/>
            <person name="De Groot R."/>
            <person name="Kuo A."/>
            <person name="Mondo S.J."/>
            <person name="Salamov A.A."/>
            <person name="Labutti K."/>
            <person name="Zhao Z."/>
            <person name="Chiniquy J."/>
            <person name="Barry K."/>
            <person name="Brewer H.M."/>
            <person name="Purvine S.O."/>
            <person name="Wright A.T."/>
            <person name="Boxma B."/>
            <person name="Van Alen T."/>
            <person name="Hackstein J.H."/>
            <person name="Baker S.E."/>
            <person name="Grigoriev I.V."/>
            <person name="O'Malley M.A."/>
        </authorList>
    </citation>
    <scope>NUCLEOTIDE SEQUENCE [LARGE SCALE GENOMIC DNA]</scope>
    <source>
        <strain evidence="9 10">G1</strain>
    </source>
</reference>
<feature type="domain" description="Protein kinase" evidence="8">
    <location>
        <begin position="350"/>
        <end position="585"/>
    </location>
</feature>
<evidence type="ECO:0000256" key="5">
    <source>
        <dbReference type="ARBA" id="ARBA00022840"/>
    </source>
</evidence>
<dbReference type="PANTHER" id="PTHR24347">
    <property type="entry name" value="SERINE/THREONINE-PROTEIN KINASE"/>
    <property type="match status" value="1"/>
</dbReference>
<dbReference type="InterPro" id="IPR008984">
    <property type="entry name" value="SMAD_FHA_dom_sf"/>
</dbReference>
<evidence type="ECO:0000256" key="7">
    <source>
        <dbReference type="SAM" id="MobiDB-lite"/>
    </source>
</evidence>
<evidence type="ECO:0000313" key="10">
    <source>
        <dbReference type="Proteomes" id="UP000193920"/>
    </source>
</evidence>
<keyword evidence="5 6" id="KW-0067">ATP-binding</keyword>
<dbReference type="InterPro" id="IPR011009">
    <property type="entry name" value="Kinase-like_dom_sf"/>
</dbReference>
<dbReference type="GO" id="GO:0004674">
    <property type="term" value="F:protein serine/threonine kinase activity"/>
    <property type="evidence" value="ECO:0007669"/>
    <property type="project" value="UniProtKB-KW"/>
</dbReference>
<dbReference type="AlphaFoldDB" id="A0A1Y2AIC0"/>
<evidence type="ECO:0000256" key="4">
    <source>
        <dbReference type="ARBA" id="ARBA00022777"/>
    </source>
</evidence>
<dbReference type="PROSITE" id="PS00108">
    <property type="entry name" value="PROTEIN_KINASE_ST"/>
    <property type="match status" value="1"/>
</dbReference>
<dbReference type="OrthoDB" id="407410at2759"/>
<keyword evidence="3 6" id="KW-0547">Nucleotide-binding</keyword>
<dbReference type="FunFam" id="1.10.510.10:FF:000571">
    <property type="entry name" value="Maternal embryonic leucine zipper kinase"/>
    <property type="match status" value="1"/>
</dbReference>
<name>A0A1Y2AIC0_9FUNG</name>
<dbReference type="CDD" id="cd05117">
    <property type="entry name" value="STKc_CAMK"/>
    <property type="match status" value="1"/>
</dbReference>
<evidence type="ECO:0000256" key="3">
    <source>
        <dbReference type="ARBA" id="ARBA00022741"/>
    </source>
</evidence>
<dbReference type="STRING" id="1754190.A0A1Y2AIC0"/>
<gene>
    <name evidence="9" type="ORF">LY90DRAFT_515652</name>
</gene>
<keyword evidence="1" id="KW-0723">Serine/threonine-protein kinase</keyword>
<accession>A0A1Y2AIC0</accession>
<organism evidence="9 10">
    <name type="scientific">Neocallimastix californiae</name>
    <dbReference type="NCBI Taxonomy" id="1754190"/>
    <lineage>
        <taxon>Eukaryota</taxon>
        <taxon>Fungi</taxon>
        <taxon>Fungi incertae sedis</taxon>
        <taxon>Chytridiomycota</taxon>
        <taxon>Chytridiomycota incertae sedis</taxon>
        <taxon>Neocallimastigomycetes</taxon>
        <taxon>Neocallimastigales</taxon>
        <taxon>Neocallimastigaceae</taxon>
        <taxon>Neocallimastix</taxon>
    </lineage>
</organism>
<dbReference type="PROSITE" id="PS50011">
    <property type="entry name" value="PROTEIN_KINASE_DOM"/>
    <property type="match status" value="1"/>
</dbReference>
<feature type="compositionally biased region" description="Low complexity" evidence="7">
    <location>
        <begin position="164"/>
        <end position="177"/>
    </location>
</feature>
<sequence>MANESSQFYTCITHGTNSNNNEKIIKNHSLPTNLTSGSFNSCISFQINPRKDNDFDNKDDVANTNQRECAELIVETQQKLQNLRLESYINSFPIDLYSKFAEEDKLKNKLYYNNFTEVNNNERKNNKRKLNSNPSSIINENEKKQNSNEKISEVKKLKSSSTYSNNKDNNNQINNSNEINENNINKAQSLKNDFHINQYEINNNNNINNPNIINHNNNVNENENIKLQQNEHKNIIDDDIDGESDYKKLNNIMNNTDCWGILQSINPKFSTIYLNETKYKNECIIGRNRNCNICTYGTFVNEKLVGKGKTVQLYNGQSIDLYKSRNKEKFYIFLIPNNGLVPEKAPEINYKINNDIGSGSFGRVCKGIRKNDNLEVAIKIVNKNKLNSKPGTNLMKYLEREVNILKSIQHKNIIQLYDVYEDSTNVYLVLELARGGELLNRIKLFHKLNENQTRIVMKQLFSALEYLHSQGIAHRDLKPENILMTSQDINDFSLKLSDFGLSRFVDDNFYMRTLCGTPNYTAPEVFDRNVKNYTIAVDILCGYPPFSKKLTKYPLKTQILNGIYTFKPEYWSNISIEGIYINYNN</sequence>
<dbReference type="SUPFAM" id="SSF56112">
    <property type="entry name" value="Protein kinase-like (PK-like)"/>
    <property type="match status" value="1"/>
</dbReference>